<accession>A0ABT3N0C9</accession>
<protein>
    <recommendedName>
        <fullName evidence="3">Heme NO-binding domain-containing protein</fullName>
    </recommendedName>
</protein>
<dbReference type="RefSeq" id="WP_262564855.1">
    <property type="nucleotide sequence ID" value="NZ_JAPFCC010000001.1"/>
</dbReference>
<comment type="caution">
    <text evidence="1">The sequence shown here is derived from an EMBL/GenBank/DDBJ whole genome shotgun (WGS) entry which is preliminary data.</text>
</comment>
<dbReference type="EMBL" id="JAPFCC010000001">
    <property type="protein sequence ID" value="MCW7555085.1"/>
    <property type="molecule type" value="Genomic_DNA"/>
</dbReference>
<evidence type="ECO:0000313" key="2">
    <source>
        <dbReference type="Proteomes" id="UP001209854"/>
    </source>
</evidence>
<evidence type="ECO:0008006" key="3">
    <source>
        <dbReference type="Google" id="ProtNLM"/>
    </source>
</evidence>
<gene>
    <name evidence="1" type="ORF">NX722_21160</name>
</gene>
<keyword evidence="2" id="KW-1185">Reference proteome</keyword>
<reference evidence="1 2" key="1">
    <citation type="submission" date="2022-10" db="EMBL/GenBank/DDBJ databases">
        <title>High-quality genome sequences of two octocoral-associated bacteria, Endozoicomonas euniceicola EF212 and Endozoicomonas gorgoniicola PS125.</title>
        <authorList>
            <person name="Chiou Y.-J."/>
            <person name="Chen Y.-H."/>
        </authorList>
    </citation>
    <scope>NUCLEOTIDE SEQUENCE [LARGE SCALE GENOMIC DNA]</scope>
    <source>
        <strain evidence="1 2">PS125</strain>
    </source>
</reference>
<dbReference type="Proteomes" id="UP001209854">
    <property type="component" value="Unassembled WGS sequence"/>
</dbReference>
<name>A0ABT3N0C9_9GAMM</name>
<organism evidence="1 2">
    <name type="scientific">Endozoicomonas gorgoniicola</name>
    <dbReference type="NCBI Taxonomy" id="1234144"/>
    <lineage>
        <taxon>Bacteria</taxon>
        <taxon>Pseudomonadati</taxon>
        <taxon>Pseudomonadota</taxon>
        <taxon>Gammaproteobacteria</taxon>
        <taxon>Oceanospirillales</taxon>
        <taxon>Endozoicomonadaceae</taxon>
        <taxon>Endozoicomonas</taxon>
    </lineage>
</organism>
<proteinExistence type="predicted"/>
<evidence type="ECO:0000313" key="1">
    <source>
        <dbReference type="EMBL" id="MCW7555085.1"/>
    </source>
</evidence>
<sequence length="241" mass="27434">MKTNISLSQITNVASVPECRPLKETRFWRTNVGLISSHMLQVLQAELEEHHGHTVADACMNSLVEHALYDYLSGRIDNESLLMYQLPIRASDIAAAIKSLNQLAGMEKLAVMFSLVEGITLTDSVRLAWDEIDYKALQPVSVSMLRSTPVHMDVPYVFWRLEPDHDDHPIPLFGFVRHFTELSGMTWKRFAKCISIAEIDFTNSVVKGTNHMCIFRPLVNTQAKNEERQCLGKQRCSRFPD</sequence>